<dbReference type="PANTHER" id="PTHR11364:SF27">
    <property type="entry name" value="SULFURTRANSFERASE"/>
    <property type="match status" value="1"/>
</dbReference>
<dbReference type="SMART" id="SM00450">
    <property type="entry name" value="RHOD"/>
    <property type="match status" value="2"/>
</dbReference>
<accession>A0A931H976</accession>
<sequence length="283" mass="30642">MRYQTLISVDELKDLIDAEAKVLVLDCEFDLAHPENGPASFRNGHIPTARHAHLDHDLSGIADGSNGRHPLPDRDTFAAWLRKQGLNKDQLVVTYDSTANAGAARAWWLLRWMGHANVAVLDGARSAWAEQGHELENGEALEVEEGNFEAGVPLVAGTVTAAEVLANIEAGDAQVLDARDPARFRGEANPTDIAFGHIPGAKNRFFRDNMTNDGYFREAEELRAEFEALLDGKPAILQCGSGVTACQNALAMEIAGLPGSFLYPGSWSEWTSDPDRPVATGEA</sequence>
<keyword evidence="2" id="KW-0677">Repeat</keyword>
<name>A0A931H976_9SPHN</name>
<evidence type="ECO:0000259" key="3">
    <source>
        <dbReference type="PROSITE" id="PS50206"/>
    </source>
</evidence>
<protein>
    <submittedName>
        <fullName evidence="4">Sulfurtransferase</fullName>
    </submittedName>
</protein>
<evidence type="ECO:0000256" key="2">
    <source>
        <dbReference type="ARBA" id="ARBA00022737"/>
    </source>
</evidence>
<keyword evidence="1" id="KW-0808">Transferase</keyword>
<dbReference type="SUPFAM" id="SSF52821">
    <property type="entry name" value="Rhodanese/Cell cycle control phosphatase"/>
    <property type="match status" value="2"/>
</dbReference>
<dbReference type="EMBL" id="JADZGI010000001">
    <property type="protein sequence ID" value="MBH0111680.1"/>
    <property type="molecule type" value="Genomic_DNA"/>
</dbReference>
<dbReference type="InterPro" id="IPR036873">
    <property type="entry name" value="Rhodanese-like_dom_sf"/>
</dbReference>
<evidence type="ECO:0000313" key="5">
    <source>
        <dbReference type="Proteomes" id="UP000617634"/>
    </source>
</evidence>
<dbReference type="CDD" id="cd01448">
    <property type="entry name" value="TST_Repeat_1"/>
    <property type="match status" value="1"/>
</dbReference>
<dbReference type="RefSeq" id="WP_197160184.1">
    <property type="nucleotide sequence ID" value="NZ_JADZGI010000001.1"/>
</dbReference>
<feature type="domain" description="Rhodanese" evidence="3">
    <location>
        <begin position="18"/>
        <end position="137"/>
    </location>
</feature>
<dbReference type="PANTHER" id="PTHR11364">
    <property type="entry name" value="THIOSULFATE SULFERTANSFERASE"/>
    <property type="match status" value="1"/>
</dbReference>
<evidence type="ECO:0000256" key="1">
    <source>
        <dbReference type="ARBA" id="ARBA00022679"/>
    </source>
</evidence>
<dbReference type="InterPro" id="IPR045078">
    <property type="entry name" value="TST/MPST-like"/>
</dbReference>
<comment type="caution">
    <text evidence="4">The sequence shown here is derived from an EMBL/GenBank/DDBJ whole genome shotgun (WGS) entry which is preliminary data.</text>
</comment>
<dbReference type="AlphaFoldDB" id="A0A931H976"/>
<dbReference type="Proteomes" id="UP000617634">
    <property type="component" value="Unassembled WGS sequence"/>
</dbReference>
<proteinExistence type="predicted"/>
<dbReference type="GO" id="GO:0004792">
    <property type="term" value="F:thiosulfate-cyanide sulfurtransferase activity"/>
    <property type="evidence" value="ECO:0007669"/>
    <property type="project" value="TreeGrafter"/>
</dbReference>
<dbReference type="CDD" id="cd01449">
    <property type="entry name" value="TST_Repeat_2"/>
    <property type="match status" value="1"/>
</dbReference>
<gene>
    <name evidence="4" type="ORF">I5E68_01780</name>
</gene>
<dbReference type="Pfam" id="PF00581">
    <property type="entry name" value="Rhodanese"/>
    <property type="match status" value="2"/>
</dbReference>
<evidence type="ECO:0000313" key="4">
    <source>
        <dbReference type="EMBL" id="MBH0111680.1"/>
    </source>
</evidence>
<dbReference type="Gene3D" id="3.40.250.10">
    <property type="entry name" value="Rhodanese-like domain"/>
    <property type="match status" value="2"/>
</dbReference>
<keyword evidence="5" id="KW-1185">Reference proteome</keyword>
<feature type="domain" description="Rhodanese" evidence="3">
    <location>
        <begin position="169"/>
        <end position="279"/>
    </location>
</feature>
<dbReference type="InterPro" id="IPR001763">
    <property type="entry name" value="Rhodanese-like_dom"/>
</dbReference>
<dbReference type="PROSITE" id="PS50206">
    <property type="entry name" value="RHODANESE_3"/>
    <property type="match status" value="2"/>
</dbReference>
<reference evidence="4" key="1">
    <citation type="submission" date="2020-11" db="EMBL/GenBank/DDBJ databases">
        <title>Novosphingobium aureum sp. nov., a marine bacterium isolated from sediment of a salt flat.</title>
        <authorList>
            <person name="Yoo Y."/>
            <person name="Kim J.-J."/>
        </authorList>
    </citation>
    <scope>NUCLEOTIDE SEQUENCE</scope>
    <source>
        <strain evidence="4">YJ-S2-02</strain>
    </source>
</reference>
<organism evidence="4 5">
    <name type="scientific">Novosphingobium aureum</name>
    <dbReference type="NCBI Taxonomy" id="2792964"/>
    <lineage>
        <taxon>Bacteria</taxon>
        <taxon>Pseudomonadati</taxon>
        <taxon>Pseudomonadota</taxon>
        <taxon>Alphaproteobacteria</taxon>
        <taxon>Sphingomonadales</taxon>
        <taxon>Sphingomonadaceae</taxon>
        <taxon>Novosphingobium</taxon>
    </lineage>
</organism>